<dbReference type="InterPro" id="IPR021878">
    <property type="entry name" value="TgpA_N"/>
</dbReference>
<evidence type="ECO:0000256" key="2">
    <source>
        <dbReference type="SAM" id="Phobius"/>
    </source>
</evidence>
<keyword evidence="2" id="KW-1133">Transmembrane helix</keyword>
<proteinExistence type="predicted"/>
<dbReference type="InterPro" id="IPR052901">
    <property type="entry name" value="Bact_TGase-like"/>
</dbReference>
<feature type="compositionally biased region" description="Low complexity" evidence="1">
    <location>
        <begin position="595"/>
        <end position="611"/>
    </location>
</feature>
<evidence type="ECO:0000259" key="3">
    <source>
        <dbReference type="SMART" id="SM00460"/>
    </source>
</evidence>
<name>A0AA97M629_9ACTN</name>
<feature type="transmembrane region" description="Helical" evidence="2">
    <location>
        <begin position="156"/>
        <end position="174"/>
    </location>
</feature>
<keyword evidence="2" id="KW-0812">Transmembrane</keyword>
<dbReference type="EMBL" id="CP063196">
    <property type="protein sequence ID" value="UOE21818.1"/>
    <property type="molecule type" value="Genomic_DNA"/>
</dbReference>
<dbReference type="Pfam" id="PF11992">
    <property type="entry name" value="TgpA_N"/>
    <property type="match status" value="1"/>
</dbReference>
<feature type="transmembrane region" description="Helical" evidence="2">
    <location>
        <begin position="180"/>
        <end position="201"/>
    </location>
</feature>
<feature type="transmembrane region" description="Helical" evidence="2">
    <location>
        <begin position="221"/>
        <end position="251"/>
    </location>
</feature>
<organism evidence="4 5">
    <name type="scientific">Thermobifida halotolerans</name>
    <dbReference type="NCBI Taxonomy" id="483545"/>
    <lineage>
        <taxon>Bacteria</taxon>
        <taxon>Bacillati</taxon>
        <taxon>Actinomycetota</taxon>
        <taxon>Actinomycetes</taxon>
        <taxon>Streptosporangiales</taxon>
        <taxon>Nocardiopsidaceae</taxon>
        <taxon>Thermobifida</taxon>
    </lineage>
</organism>
<reference evidence="4" key="1">
    <citation type="submission" date="2020-10" db="EMBL/GenBank/DDBJ databases">
        <title>De novo genome project of the cellulose decomposer Thermobifida halotolerans type strain.</title>
        <authorList>
            <person name="Nagy I."/>
            <person name="Horvath B."/>
            <person name="Kukolya J."/>
            <person name="Nagy I."/>
            <person name="Orsini M."/>
        </authorList>
    </citation>
    <scope>NUCLEOTIDE SEQUENCE</scope>
    <source>
        <strain evidence="4">DSM 44931</strain>
    </source>
</reference>
<dbReference type="InterPro" id="IPR002931">
    <property type="entry name" value="Transglutaminase-like"/>
</dbReference>
<feature type="domain" description="Transglutaminase-like" evidence="3">
    <location>
        <begin position="492"/>
        <end position="562"/>
    </location>
</feature>
<dbReference type="PANTHER" id="PTHR42736">
    <property type="entry name" value="PROTEIN-GLUTAMINE GAMMA-GLUTAMYLTRANSFERASE"/>
    <property type="match status" value="1"/>
</dbReference>
<dbReference type="Gene3D" id="3.10.620.30">
    <property type="match status" value="1"/>
</dbReference>
<dbReference type="PANTHER" id="PTHR42736:SF1">
    <property type="entry name" value="PROTEIN-GLUTAMINE GAMMA-GLUTAMYLTRANSFERASE"/>
    <property type="match status" value="1"/>
</dbReference>
<dbReference type="Proteomes" id="UP000265719">
    <property type="component" value="Chromosome"/>
</dbReference>
<keyword evidence="5" id="KW-1185">Reference proteome</keyword>
<keyword evidence="2" id="KW-0472">Membrane</keyword>
<feature type="region of interest" description="Disordered" evidence="1">
    <location>
        <begin position="560"/>
        <end position="630"/>
    </location>
</feature>
<protein>
    <submittedName>
        <fullName evidence="4">Transglutaminase</fullName>
    </submittedName>
</protein>
<dbReference type="KEGG" id="thao:NI17_002905"/>
<feature type="transmembrane region" description="Helical" evidence="2">
    <location>
        <begin position="20"/>
        <end position="40"/>
    </location>
</feature>
<feature type="transmembrane region" description="Helical" evidence="2">
    <location>
        <begin position="70"/>
        <end position="90"/>
    </location>
</feature>
<dbReference type="InterPro" id="IPR038765">
    <property type="entry name" value="Papain-like_cys_pep_sf"/>
</dbReference>
<gene>
    <name evidence="4" type="ORF">NI17_002905</name>
</gene>
<dbReference type="Pfam" id="PF01841">
    <property type="entry name" value="Transglut_core"/>
    <property type="match status" value="1"/>
</dbReference>
<dbReference type="AlphaFoldDB" id="A0AA97M629"/>
<evidence type="ECO:0000313" key="5">
    <source>
        <dbReference type="Proteomes" id="UP000265719"/>
    </source>
</evidence>
<dbReference type="SMART" id="SM00460">
    <property type="entry name" value="TGc"/>
    <property type="match status" value="1"/>
</dbReference>
<dbReference type="SUPFAM" id="SSF54001">
    <property type="entry name" value="Cysteine proteinases"/>
    <property type="match status" value="1"/>
</dbReference>
<feature type="transmembrane region" description="Helical" evidence="2">
    <location>
        <begin position="131"/>
        <end position="149"/>
    </location>
</feature>
<accession>A0AA97M629</accession>
<sequence length="781" mass="81794">MGRIGGGTVRSSTDALARTLLSLATAVHALCALPLLGPVFGDAEWWTGPVTAVAAIAAVGAAAQWTRVPATVTSVLQLVALVMAVTGRYAPDAALLRTVPTPAAVARLVDLLFAGVSDIRTNVIPVPATDGIVLLVTLLLGVLLVSAHLMAVTLRVPGLAGAALLSLVAVPLTVHPRGVGGGAFAVAAAGFLLLLAVDSAARTASWGVRVPPRDRRGGRRWTAAASALRGLGAVGIAGTSVVLALLVPALVPTMTSDSVFSLVGQLRGDGQTVTTVDPLTSLRGTLTSGGDRRVLEYRTADRSPEYLRTHVLDAFDGENWTMSPVRADAGDRVEGPLPRVPGFAGEAAPGTVTTDVTVSADARGMDFLPLPYPSSTVRVAGEWYVDPDTLMVFSPHGEAAGLTYRVTSGFPEPREEDLRAAAPSAPGIDRRYLAPPSLSEEVTRLVEQVVADADTSFDRAVALQDWFTGGGFDYDLNPPRVPGGTDPLAHFLLQSRTGYCQHFASAMAATARHLGIPARVAVGYTPGEHVGSDRWVVRESDAHAWPELYFEGYGWLRFEPTPGEGQPTAAVPDYATPGPAEPTAADADGAEESVESAAPESAPPDEGAAAEQNPAPEERPTADGPAGDGVPGAVAAVSALTVLSAVPALLRHLVRGLRWRRARDAASLARSAWLELRDDLLDLGRPWNPAHSPRAVERALVEDGRLDADARAALHRVVAAVEAVHYAPGPFTVPHLAGDSRTVRRALTAASPPLSRVLALLLPRSLWWAARTAEPRRVRRP</sequence>
<evidence type="ECO:0000313" key="4">
    <source>
        <dbReference type="EMBL" id="UOE21818.1"/>
    </source>
</evidence>
<evidence type="ECO:0000256" key="1">
    <source>
        <dbReference type="SAM" id="MobiDB-lite"/>
    </source>
</evidence>
<feature type="transmembrane region" description="Helical" evidence="2">
    <location>
        <begin position="46"/>
        <end position="63"/>
    </location>
</feature>